<name>A0A8J8PXV3_9EURY</name>
<dbReference type="EMBL" id="PHNJ01000017">
    <property type="protein sequence ID" value="TYL36470.1"/>
    <property type="molecule type" value="Genomic_DNA"/>
</dbReference>
<evidence type="ECO:0000256" key="1">
    <source>
        <dbReference type="SAM" id="MobiDB-lite"/>
    </source>
</evidence>
<feature type="compositionally biased region" description="Basic and acidic residues" evidence="1">
    <location>
        <begin position="45"/>
        <end position="75"/>
    </location>
</feature>
<organism evidence="2 3">
    <name type="scientific">Natronococcus pandeyae</name>
    <dbReference type="NCBI Taxonomy" id="2055836"/>
    <lineage>
        <taxon>Archaea</taxon>
        <taxon>Methanobacteriati</taxon>
        <taxon>Methanobacteriota</taxon>
        <taxon>Stenosarchaea group</taxon>
        <taxon>Halobacteria</taxon>
        <taxon>Halobacteriales</taxon>
        <taxon>Natrialbaceae</taxon>
        <taxon>Natronococcus</taxon>
    </lineage>
</organism>
<dbReference type="Proteomes" id="UP000766904">
    <property type="component" value="Unassembled WGS sequence"/>
</dbReference>
<evidence type="ECO:0000313" key="2">
    <source>
        <dbReference type="EMBL" id="TYL36470.1"/>
    </source>
</evidence>
<evidence type="ECO:0000313" key="3">
    <source>
        <dbReference type="Proteomes" id="UP000766904"/>
    </source>
</evidence>
<accession>A0A8J8PXV3</accession>
<keyword evidence="3" id="KW-1185">Reference proteome</keyword>
<feature type="region of interest" description="Disordered" evidence="1">
    <location>
        <begin position="42"/>
        <end position="89"/>
    </location>
</feature>
<proteinExistence type="predicted"/>
<comment type="caution">
    <text evidence="2">The sequence shown here is derived from an EMBL/GenBank/DDBJ whole genome shotgun (WGS) entry which is preliminary data.</text>
</comment>
<gene>
    <name evidence="2" type="ORF">CV102_21835</name>
</gene>
<dbReference type="AlphaFoldDB" id="A0A8J8PXV3"/>
<reference evidence="2" key="1">
    <citation type="submission" date="2017-11" db="EMBL/GenBank/DDBJ databases">
        <authorList>
            <person name="Kajale S.C."/>
            <person name="Sharma A."/>
        </authorList>
    </citation>
    <scope>NUCLEOTIDE SEQUENCE</scope>
    <source>
        <strain evidence="2">LS1_42</strain>
    </source>
</reference>
<sequence>MWCELLANEVAGTIDFFGSEVRSSVRHCLYSVVELVPVTQPMDGPARREFAGHEPGERRVRSTIDRVRRSDDRAVRRAGRPRGRPGWEG</sequence>
<protein>
    <submittedName>
        <fullName evidence="2">Uncharacterized protein</fullName>
    </submittedName>
</protein>